<dbReference type="SUPFAM" id="SSF51161">
    <property type="entry name" value="Trimeric LpxA-like enzymes"/>
    <property type="match status" value="1"/>
</dbReference>
<comment type="caution">
    <text evidence="1">The sequence shown here is derived from an EMBL/GenBank/DDBJ whole genome shotgun (WGS) entry which is preliminary data.</text>
</comment>
<sequence>MAGSAAPPVPTSAPAPAVAAPSTFGRRLVEDAAHAREHLLFTAVLGSALLPRIVRRLLLLVAGARAESGVGAGFSLTGDPRHLTIGRGVFCNRNVTVEAVAPVTIGANTAIGMQVLIMTSHHDIDADGRWNDVPTGRPVLIEEHVWIGGRATILPGAHIEHDVVVAAGAVVVGRLAAHGVYAGVPAKRIRALAPSARPPVVDPAG</sequence>
<gene>
    <name evidence="1" type="ORF">ORG12_03035</name>
</gene>
<dbReference type="PANTHER" id="PTHR23416">
    <property type="entry name" value="SIALIC ACID SYNTHASE-RELATED"/>
    <property type="match status" value="1"/>
</dbReference>
<dbReference type="Gene3D" id="2.160.10.10">
    <property type="entry name" value="Hexapeptide repeat proteins"/>
    <property type="match status" value="1"/>
</dbReference>
<dbReference type="EMBL" id="JAPJDE010000001">
    <property type="protein sequence ID" value="MCX2847641.1"/>
    <property type="molecule type" value="Genomic_DNA"/>
</dbReference>
<evidence type="ECO:0000313" key="1">
    <source>
        <dbReference type="EMBL" id="MCX2847641.1"/>
    </source>
</evidence>
<dbReference type="InterPro" id="IPR001451">
    <property type="entry name" value="Hexapep"/>
</dbReference>
<dbReference type="InterPro" id="IPR051159">
    <property type="entry name" value="Hexapeptide_acetyltransf"/>
</dbReference>
<reference evidence="1 2" key="1">
    <citation type="submission" date="2022-11" db="EMBL/GenBank/DDBJ databases">
        <title>Taxonomy of Curtobacterium flaccumfaciens.</title>
        <authorList>
            <person name="Osdaghi E."/>
            <person name="Taghavi S.M."/>
            <person name="Hamidizade M."/>
            <person name="Abachi H."/>
            <person name="Fazliarab A."/>
            <person name="Baeyen S."/>
            <person name="Portier P."/>
            <person name="Van Vaerenbergh J."/>
            <person name="Jacques M.-A."/>
        </authorList>
    </citation>
    <scope>NUCLEOTIDE SEQUENCE [LARGE SCALE GENOMIC DNA]</scope>
    <source>
        <strain evidence="1 2">LMG 3715</strain>
    </source>
</reference>
<dbReference type="Pfam" id="PF00132">
    <property type="entry name" value="Hexapep"/>
    <property type="match status" value="1"/>
</dbReference>
<name>A0ABT3RYY3_9MICO</name>
<proteinExistence type="predicted"/>
<keyword evidence="2" id="KW-1185">Reference proteome</keyword>
<dbReference type="RefSeq" id="WP_052481956.1">
    <property type="nucleotide sequence ID" value="NZ_CP104934.1"/>
</dbReference>
<dbReference type="InterPro" id="IPR011004">
    <property type="entry name" value="Trimer_LpxA-like_sf"/>
</dbReference>
<protein>
    <submittedName>
        <fullName evidence="1">DapH/DapD/GlmU-related protein</fullName>
    </submittedName>
</protein>
<organism evidence="1 2">
    <name type="scientific">Curtobacterium poinsettiae</name>
    <dbReference type="NCBI Taxonomy" id="159612"/>
    <lineage>
        <taxon>Bacteria</taxon>
        <taxon>Bacillati</taxon>
        <taxon>Actinomycetota</taxon>
        <taxon>Actinomycetes</taxon>
        <taxon>Micrococcales</taxon>
        <taxon>Microbacteriaceae</taxon>
        <taxon>Curtobacterium</taxon>
    </lineage>
</organism>
<evidence type="ECO:0000313" key="2">
    <source>
        <dbReference type="Proteomes" id="UP001207276"/>
    </source>
</evidence>
<dbReference type="Proteomes" id="UP001207276">
    <property type="component" value="Unassembled WGS sequence"/>
</dbReference>
<accession>A0ABT3RYY3</accession>